<dbReference type="RefSeq" id="WP_165503157.1">
    <property type="nucleotide sequence ID" value="NZ_CAACUY010000187.1"/>
</dbReference>
<gene>
    <name evidence="2" type="ORF">ACFQZM_31590</name>
</gene>
<dbReference type="PANTHER" id="PTHR34989:SF1">
    <property type="entry name" value="PROTEIN HDED"/>
    <property type="match status" value="1"/>
</dbReference>
<comment type="caution">
    <text evidence="2">The sequence shown here is derived from an EMBL/GenBank/DDBJ whole genome shotgun (WGS) entry which is preliminary data.</text>
</comment>
<dbReference type="Proteomes" id="UP001597063">
    <property type="component" value="Unassembled WGS sequence"/>
</dbReference>
<evidence type="ECO:0000313" key="2">
    <source>
        <dbReference type="EMBL" id="MFD0689071.1"/>
    </source>
</evidence>
<dbReference type="InterPro" id="IPR005325">
    <property type="entry name" value="DUF308_memb"/>
</dbReference>
<reference evidence="3" key="1">
    <citation type="journal article" date="2019" name="Int. J. Syst. Evol. Microbiol.">
        <title>The Global Catalogue of Microorganisms (GCM) 10K type strain sequencing project: providing services to taxonomists for standard genome sequencing and annotation.</title>
        <authorList>
            <consortium name="The Broad Institute Genomics Platform"/>
            <consortium name="The Broad Institute Genome Sequencing Center for Infectious Disease"/>
            <person name="Wu L."/>
            <person name="Ma J."/>
        </authorList>
    </citation>
    <scope>NUCLEOTIDE SEQUENCE [LARGE SCALE GENOMIC DNA]</scope>
    <source>
        <strain evidence="3">JCM 9371</strain>
    </source>
</reference>
<protein>
    <submittedName>
        <fullName evidence="2">HdeD family acid-resistance protein</fullName>
    </submittedName>
</protein>
<evidence type="ECO:0000313" key="3">
    <source>
        <dbReference type="Proteomes" id="UP001597063"/>
    </source>
</evidence>
<proteinExistence type="predicted"/>
<feature type="transmembrane region" description="Helical" evidence="1">
    <location>
        <begin position="37"/>
        <end position="58"/>
    </location>
</feature>
<accession>A0ABW2XRW2</accession>
<keyword evidence="1" id="KW-0472">Membrane</keyword>
<dbReference type="Pfam" id="PF03729">
    <property type="entry name" value="DUF308"/>
    <property type="match status" value="2"/>
</dbReference>
<feature type="transmembrane region" description="Helical" evidence="1">
    <location>
        <begin position="154"/>
        <end position="172"/>
    </location>
</feature>
<keyword evidence="3" id="KW-1185">Reference proteome</keyword>
<feature type="transmembrane region" description="Helical" evidence="1">
    <location>
        <begin position="178"/>
        <end position="201"/>
    </location>
</feature>
<dbReference type="EMBL" id="JBHTGP010000016">
    <property type="protein sequence ID" value="MFD0689071.1"/>
    <property type="molecule type" value="Genomic_DNA"/>
</dbReference>
<name>A0ABW2XRW2_9ACTN</name>
<dbReference type="PANTHER" id="PTHR34989">
    <property type="entry name" value="PROTEIN HDED"/>
    <property type="match status" value="1"/>
</dbReference>
<feature type="transmembrane region" description="Helical" evidence="1">
    <location>
        <begin position="64"/>
        <end position="84"/>
    </location>
</feature>
<keyword evidence="1" id="KW-1133">Transmembrane helix</keyword>
<organism evidence="2 3">
    <name type="scientific">Actinomadura fibrosa</name>
    <dbReference type="NCBI Taxonomy" id="111802"/>
    <lineage>
        <taxon>Bacteria</taxon>
        <taxon>Bacillati</taxon>
        <taxon>Actinomycetota</taxon>
        <taxon>Actinomycetes</taxon>
        <taxon>Streptosporangiales</taxon>
        <taxon>Thermomonosporaceae</taxon>
        <taxon>Actinomadura</taxon>
    </lineage>
</organism>
<feature type="transmembrane region" description="Helical" evidence="1">
    <location>
        <begin position="96"/>
        <end position="116"/>
    </location>
</feature>
<sequence>MSSTSPSTGAGTAAGATGTAASPAADRTLLTRLTEGGYALALTVGAVSLLLGIVIVTWPEATIGVVAVLFGVQLIVSGIVRLAQAVVADAGGGARVLFAILGVLSIAIGVLALRHLLQTVTVMALLFGLFWLIGGLIEFFVVLSDKERPGRNGALAFAVFSALAGVVVLAYPDITLVALTWVLGLWLITWGILGIGLTLWIRHAEKKAAEQGRPA</sequence>
<feature type="transmembrane region" description="Helical" evidence="1">
    <location>
        <begin position="122"/>
        <end position="142"/>
    </location>
</feature>
<keyword evidence="1" id="KW-0812">Transmembrane</keyword>
<dbReference type="InterPro" id="IPR052712">
    <property type="entry name" value="Acid_resist_chaperone_HdeD"/>
</dbReference>
<evidence type="ECO:0000256" key="1">
    <source>
        <dbReference type="SAM" id="Phobius"/>
    </source>
</evidence>